<keyword evidence="5" id="KW-1185">Reference proteome</keyword>
<evidence type="ECO:0000259" key="3">
    <source>
        <dbReference type="Pfam" id="PF01182"/>
    </source>
</evidence>
<dbReference type="EMBL" id="QLUW01000004">
    <property type="protein sequence ID" value="RAP74803.1"/>
    <property type="molecule type" value="Genomic_DNA"/>
</dbReference>
<reference evidence="4 5" key="1">
    <citation type="submission" date="2018-06" db="EMBL/GenBank/DDBJ databases">
        <title>Paenibacillus montanisoli sp. nov., isolated from mountain area soil.</title>
        <authorList>
            <person name="Wu M."/>
        </authorList>
    </citation>
    <scope>NUCLEOTIDE SEQUENCE [LARGE SCALE GENOMIC DNA]</scope>
    <source>
        <strain evidence="4 5">RA17</strain>
    </source>
</reference>
<dbReference type="GO" id="GO:0005737">
    <property type="term" value="C:cytoplasm"/>
    <property type="evidence" value="ECO:0007669"/>
    <property type="project" value="TreeGrafter"/>
</dbReference>
<dbReference type="GO" id="GO:0004342">
    <property type="term" value="F:glucosamine-6-phosphate deaminase activity"/>
    <property type="evidence" value="ECO:0007669"/>
    <property type="project" value="InterPro"/>
</dbReference>
<evidence type="ECO:0000313" key="5">
    <source>
        <dbReference type="Proteomes" id="UP000249260"/>
    </source>
</evidence>
<name>A0A328TZ58_9BACL</name>
<dbReference type="Pfam" id="PF01182">
    <property type="entry name" value="Glucosamine_iso"/>
    <property type="match status" value="1"/>
</dbReference>
<dbReference type="GO" id="GO:0006043">
    <property type="term" value="P:glucosamine catabolic process"/>
    <property type="evidence" value="ECO:0007669"/>
    <property type="project" value="TreeGrafter"/>
</dbReference>
<dbReference type="InterPro" id="IPR006148">
    <property type="entry name" value="Glc/Gal-6P_isomerase"/>
</dbReference>
<evidence type="ECO:0000256" key="2">
    <source>
        <dbReference type="ARBA" id="ARBA00023277"/>
    </source>
</evidence>
<dbReference type="GO" id="GO:0006046">
    <property type="term" value="P:N-acetylglucosamine catabolic process"/>
    <property type="evidence" value="ECO:0007669"/>
    <property type="project" value="TreeGrafter"/>
</dbReference>
<dbReference type="Proteomes" id="UP000249260">
    <property type="component" value="Unassembled WGS sequence"/>
</dbReference>
<sequence>MLRIFESEEEVAEAIANEMKASLEHDDRPVFCLASGSTPQKSYRKFAESLGAGSRLDRLGIVSLDEWVGIDRSSEGSCYRMLDDDLFSLAGISDEQIEFFDGTAPDLQQECARIDRYIEQRPITFSLMGVGMNGHIGLNEPGCPVLGHSSVVSLSETTKQVAQKYFHEQTALEQGITLGLAQVIASKRVVVAITGERKANIAKEIFSNREPKLPAQYLLGNGHIDFYLDAEAARHIDRRLAEELSSWEKA</sequence>
<dbReference type="InterPro" id="IPR037171">
    <property type="entry name" value="NagB/RpiA_transferase-like"/>
</dbReference>
<dbReference type="PANTHER" id="PTHR11280">
    <property type="entry name" value="GLUCOSAMINE-6-PHOSPHATE ISOMERASE"/>
    <property type="match status" value="1"/>
</dbReference>
<feature type="domain" description="Glucosamine/galactosamine-6-phosphate isomerase" evidence="3">
    <location>
        <begin position="9"/>
        <end position="219"/>
    </location>
</feature>
<protein>
    <submittedName>
        <fullName evidence="4">Glucosamine-6-phosphate deaminase</fullName>
    </submittedName>
</protein>
<dbReference type="SUPFAM" id="SSF100950">
    <property type="entry name" value="NagB/RpiA/CoA transferase-like"/>
    <property type="match status" value="1"/>
</dbReference>
<evidence type="ECO:0000313" key="4">
    <source>
        <dbReference type="EMBL" id="RAP74803.1"/>
    </source>
</evidence>
<organism evidence="4 5">
    <name type="scientific">Paenibacillus montanisoli</name>
    <dbReference type="NCBI Taxonomy" id="2081970"/>
    <lineage>
        <taxon>Bacteria</taxon>
        <taxon>Bacillati</taxon>
        <taxon>Bacillota</taxon>
        <taxon>Bacilli</taxon>
        <taxon>Bacillales</taxon>
        <taxon>Paenibacillaceae</taxon>
        <taxon>Paenibacillus</taxon>
    </lineage>
</organism>
<dbReference type="OrthoDB" id="9791139at2"/>
<dbReference type="AlphaFoldDB" id="A0A328TZ58"/>
<gene>
    <name evidence="4" type="ORF">DL346_22460</name>
</gene>
<keyword evidence="1" id="KW-0378">Hydrolase</keyword>
<dbReference type="Gene3D" id="3.40.50.1360">
    <property type="match status" value="1"/>
</dbReference>
<comment type="caution">
    <text evidence="4">The sequence shown here is derived from an EMBL/GenBank/DDBJ whole genome shotgun (WGS) entry which is preliminary data.</text>
</comment>
<dbReference type="GO" id="GO:0019262">
    <property type="term" value="P:N-acetylneuraminate catabolic process"/>
    <property type="evidence" value="ECO:0007669"/>
    <property type="project" value="TreeGrafter"/>
</dbReference>
<dbReference type="RefSeq" id="WP_112884590.1">
    <property type="nucleotide sequence ID" value="NZ_QLUW01000004.1"/>
</dbReference>
<dbReference type="GO" id="GO:0005975">
    <property type="term" value="P:carbohydrate metabolic process"/>
    <property type="evidence" value="ECO:0007669"/>
    <property type="project" value="InterPro"/>
</dbReference>
<dbReference type="PANTHER" id="PTHR11280:SF5">
    <property type="entry name" value="GLUCOSAMINE-6-PHOSPHATE ISOMERASE"/>
    <property type="match status" value="1"/>
</dbReference>
<proteinExistence type="predicted"/>
<dbReference type="GO" id="GO:0042802">
    <property type="term" value="F:identical protein binding"/>
    <property type="evidence" value="ECO:0007669"/>
    <property type="project" value="TreeGrafter"/>
</dbReference>
<keyword evidence="2" id="KW-0119">Carbohydrate metabolism</keyword>
<evidence type="ECO:0000256" key="1">
    <source>
        <dbReference type="ARBA" id="ARBA00022801"/>
    </source>
</evidence>
<accession>A0A328TZ58</accession>
<dbReference type="InterPro" id="IPR004547">
    <property type="entry name" value="Glucosamine6P_isomerase"/>
</dbReference>